<organism evidence="2 3">
    <name type="scientific">Sparassis crispa</name>
    <dbReference type="NCBI Taxonomy" id="139825"/>
    <lineage>
        <taxon>Eukaryota</taxon>
        <taxon>Fungi</taxon>
        <taxon>Dikarya</taxon>
        <taxon>Basidiomycota</taxon>
        <taxon>Agaricomycotina</taxon>
        <taxon>Agaricomycetes</taxon>
        <taxon>Polyporales</taxon>
        <taxon>Sparassidaceae</taxon>
        <taxon>Sparassis</taxon>
    </lineage>
</organism>
<comment type="caution">
    <text evidence="2">The sequence shown here is derived from an EMBL/GenBank/DDBJ whole genome shotgun (WGS) entry which is preliminary data.</text>
</comment>
<dbReference type="EMBL" id="BFAD01000010">
    <property type="protein sequence ID" value="GBE86967.1"/>
    <property type="molecule type" value="Genomic_DNA"/>
</dbReference>
<dbReference type="SMART" id="SM00225">
    <property type="entry name" value="BTB"/>
    <property type="match status" value="2"/>
</dbReference>
<evidence type="ECO:0000313" key="3">
    <source>
        <dbReference type="Proteomes" id="UP000287166"/>
    </source>
</evidence>
<feature type="domain" description="BTB" evidence="1">
    <location>
        <begin position="273"/>
        <end position="348"/>
    </location>
</feature>
<reference evidence="2 3" key="1">
    <citation type="journal article" date="2018" name="Sci. Rep.">
        <title>Genome sequence of the cauliflower mushroom Sparassis crispa (Hanabiratake) and its association with beneficial usage.</title>
        <authorList>
            <person name="Kiyama R."/>
            <person name="Furutani Y."/>
            <person name="Kawaguchi K."/>
            <person name="Nakanishi T."/>
        </authorList>
    </citation>
    <scope>NUCLEOTIDE SEQUENCE [LARGE SCALE GENOMIC DNA]</scope>
</reference>
<dbReference type="OrthoDB" id="3357985at2759"/>
<dbReference type="SUPFAM" id="SSF54695">
    <property type="entry name" value="POZ domain"/>
    <property type="match status" value="2"/>
</dbReference>
<dbReference type="InParanoid" id="A0A401GXM7"/>
<evidence type="ECO:0000313" key="2">
    <source>
        <dbReference type="EMBL" id="GBE86967.1"/>
    </source>
</evidence>
<name>A0A401GXM7_9APHY</name>
<keyword evidence="3" id="KW-1185">Reference proteome</keyword>
<dbReference type="CDD" id="cd18186">
    <property type="entry name" value="BTB_POZ_ZBTB_KLHL-like"/>
    <property type="match status" value="2"/>
</dbReference>
<dbReference type="Pfam" id="PF00651">
    <property type="entry name" value="BTB"/>
    <property type="match status" value="2"/>
</dbReference>
<feature type="domain" description="BTB" evidence="1">
    <location>
        <begin position="20"/>
        <end position="99"/>
    </location>
</feature>
<dbReference type="RefSeq" id="XP_027617880.1">
    <property type="nucleotide sequence ID" value="XM_027762079.1"/>
</dbReference>
<dbReference type="GeneID" id="38783884"/>
<dbReference type="InterPro" id="IPR011333">
    <property type="entry name" value="SKP1/BTB/POZ_sf"/>
</dbReference>
<gene>
    <name evidence="2" type="ORF">SCP_1002120</name>
</gene>
<sequence>MHMMSQDSRSTTAPAPFNKSTASIILRTCENVEFRAHKEVLSLASPVFEDMFAVPQPSVMAPEDVHAETGLPVISVTETSQTLDTLLRLCYPMDDPVLENVDDACEALEAARKYQMDAIGTKLKMAFAGFVSKSPIRVYAIACTFKLESEAWAAADASMKMRTFDYEPALDKISAGAFYRLLQYRRNSTSSRTRSITSFIFCPRTREQPSPDPSQIPLQSHSFPVFVGWAKRTAPRIPSPPSQTIETRRECSIDGYFPLSFAAESTSTCHIAADIILQSSDNKYFYVHHCILAMASPIFLQMLQDLEANENRSSDSQENCRQYAVPEDSATLLQLLHFCYPSGIEYFLADNLIAVHAVLDAARKYKMGRAERFAKQKWLRLSTDEPLRAYFTAMGNGWETEAREAACHLFFQQDDQYVSEMETVSAGVYHRLLVFRKRCMEARILGLGKSRGPDDRDHWSGVNYGSNSSARDNLYNDYLLALDNQNDLLTHKSEEPQWKTKGQKIIETFLQVEF</sequence>
<evidence type="ECO:0000259" key="1">
    <source>
        <dbReference type="PROSITE" id="PS50097"/>
    </source>
</evidence>
<dbReference type="Proteomes" id="UP000287166">
    <property type="component" value="Unassembled WGS sequence"/>
</dbReference>
<accession>A0A401GXM7</accession>
<dbReference type="PANTHER" id="PTHR24413">
    <property type="entry name" value="SPECKLE-TYPE POZ PROTEIN"/>
    <property type="match status" value="1"/>
</dbReference>
<protein>
    <recommendedName>
        <fullName evidence="1">BTB domain-containing protein</fullName>
    </recommendedName>
</protein>
<dbReference type="Gene3D" id="3.30.710.10">
    <property type="entry name" value="Potassium Channel Kv1.1, Chain A"/>
    <property type="match status" value="2"/>
</dbReference>
<dbReference type="PROSITE" id="PS50097">
    <property type="entry name" value="BTB"/>
    <property type="match status" value="2"/>
</dbReference>
<dbReference type="InterPro" id="IPR000210">
    <property type="entry name" value="BTB/POZ_dom"/>
</dbReference>
<dbReference type="AlphaFoldDB" id="A0A401GXM7"/>
<proteinExistence type="predicted"/>